<accession>A0AC34Q9E5</accession>
<reference evidence="2" key="1">
    <citation type="submission" date="2022-11" db="UniProtKB">
        <authorList>
            <consortium name="WormBaseParasite"/>
        </authorList>
    </citation>
    <scope>IDENTIFICATION</scope>
</reference>
<sequence>MGSDFQYQDAEQYMRNIDRLIEVVQNKTDYNIFYSTPACYTKAVNEAITKWPTKQTDFFPYASAVHEYWTGYFTSKPALKGLIRQTSNYLNTIRQINTFAGDEKTNEWNSNEQVLERAAGLSQHHDGVTGTSKEHVTQNYEYRIFNVKEKSRML</sequence>
<protein>
    <submittedName>
        <fullName evidence="2">Glycoside hydrolase family 38 central domain-containing protein</fullName>
    </submittedName>
</protein>
<evidence type="ECO:0000313" key="1">
    <source>
        <dbReference type="Proteomes" id="UP000887576"/>
    </source>
</evidence>
<dbReference type="WBParaSite" id="JU765_v2.g140.t1">
    <property type="protein sequence ID" value="JU765_v2.g140.t1"/>
    <property type="gene ID" value="JU765_v2.g140"/>
</dbReference>
<proteinExistence type="predicted"/>
<evidence type="ECO:0000313" key="2">
    <source>
        <dbReference type="WBParaSite" id="JU765_v2.g140.t1"/>
    </source>
</evidence>
<organism evidence="1 2">
    <name type="scientific">Panagrolaimus sp. JU765</name>
    <dbReference type="NCBI Taxonomy" id="591449"/>
    <lineage>
        <taxon>Eukaryota</taxon>
        <taxon>Metazoa</taxon>
        <taxon>Ecdysozoa</taxon>
        <taxon>Nematoda</taxon>
        <taxon>Chromadorea</taxon>
        <taxon>Rhabditida</taxon>
        <taxon>Tylenchina</taxon>
        <taxon>Panagrolaimomorpha</taxon>
        <taxon>Panagrolaimoidea</taxon>
        <taxon>Panagrolaimidae</taxon>
        <taxon>Panagrolaimus</taxon>
    </lineage>
</organism>
<dbReference type="Proteomes" id="UP000887576">
    <property type="component" value="Unplaced"/>
</dbReference>
<name>A0AC34Q9E5_9BILA</name>